<dbReference type="InterPro" id="IPR002767">
    <property type="entry name" value="Thiamine_BP"/>
</dbReference>
<feature type="domain" description="Thiamine-binding protein" evidence="2">
    <location>
        <begin position="48"/>
        <end position="139"/>
    </location>
</feature>
<dbReference type="Pfam" id="PF01910">
    <property type="entry name" value="Thiamine_BP"/>
    <property type="match status" value="1"/>
</dbReference>
<dbReference type="GO" id="GO:0005829">
    <property type="term" value="C:cytosol"/>
    <property type="evidence" value="ECO:0007669"/>
    <property type="project" value="TreeGrafter"/>
</dbReference>
<sequence length="149" mass="16064">MSQRLLFPHISPSRLVFLSSSSSPLLRKRFTMSAPNYSAIKTPASCYADFCLIPVGTGNVSVAKEVAEVQKLLKASGLTYTMHSAGTTVEGSWDEVMTVIGQAHALVHQGGVQRVQSSMRVGTRTDKKQTAEQKVKRVEALLAEDGAAQ</sequence>
<dbReference type="PANTHER" id="PTHR33777:SF1">
    <property type="entry name" value="UPF0045 PROTEIN ECM15"/>
    <property type="match status" value="1"/>
</dbReference>
<dbReference type="AlphaFoldDB" id="A0AA39XBQ8"/>
<comment type="similarity">
    <text evidence="1">Belongs to the UPF0045 family.</text>
</comment>
<gene>
    <name evidence="3" type="ORF">B0T17DRAFT_529326</name>
</gene>
<dbReference type="PANTHER" id="PTHR33777">
    <property type="entry name" value="UPF0045 PROTEIN ECM15"/>
    <property type="match status" value="1"/>
</dbReference>
<evidence type="ECO:0000259" key="2">
    <source>
        <dbReference type="Pfam" id="PF01910"/>
    </source>
</evidence>
<evidence type="ECO:0000313" key="3">
    <source>
        <dbReference type="EMBL" id="KAK0630790.1"/>
    </source>
</evidence>
<dbReference type="Proteomes" id="UP001174934">
    <property type="component" value="Unassembled WGS sequence"/>
</dbReference>
<dbReference type="NCBIfam" id="TIGR00106">
    <property type="entry name" value="MTH1187 family thiamine-binding protein"/>
    <property type="match status" value="1"/>
</dbReference>
<proteinExistence type="inferred from homology"/>
<dbReference type="InterPro" id="IPR051614">
    <property type="entry name" value="UPF0045_domain"/>
</dbReference>
<dbReference type="Gene3D" id="3.30.70.930">
    <property type="match status" value="1"/>
</dbReference>
<dbReference type="SUPFAM" id="SSF89957">
    <property type="entry name" value="MTH1187/YkoF-like"/>
    <property type="match status" value="1"/>
</dbReference>
<reference evidence="3" key="1">
    <citation type="submission" date="2023-06" db="EMBL/GenBank/DDBJ databases">
        <title>Genome-scale phylogeny and comparative genomics of the fungal order Sordariales.</title>
        <authorList>
            <consortium name="Lawrence Berkeley National Laboratory"/>
            <person name="Hensen N."/>
            <person name="Bonometti L."/>
            <person name="Westerberg I."/>
            <person name="Brannstrom I.O."/>
            <person name="Guillou S."/>
            <person name="Cros-Aarteil S."/>
            <person name="Calhoun S."/>
            <person name="Haridas S."/>
            <person name="Kuo A."/>
            <person name="Mondo S."/>
            <person name="Pangilinan J."/>
            <person name="Riley R."/>
            <person name="LaButti K."/>
            <person name="Andreopoulos B."/>
            <person name="Lipzen A."/>
            <person name="Chen C."/>
            <person name="Yanf M."/>
            <person name="Daum C."/>
            <person name="Ng V."/>
            <person name="Clum A."/>
            <person name="Steindorff A."/>
            <person name="Ohm R."/>
            <person name="Martin F."/>
            <person name="Silar P."/>
            <person name="Natvig D."/>
            <person name="Lalanne C."/>
            <person name="Gautier V."/>
            <person name="Ament-velasquez S.L."/>
            <person name="Kruys A."/>
            <person name="Hutchinson M.I."/>
            <person name="Powell A.J."/>
            <person name="Barry K."/>
            <person name="Miller A.N."/>
            <person name="Grigoriev I.V."/>
            <person name="Debuchy R."/>
            <person name="Gladieux P."/>
            <person name="Thoren M.H."/>
            <person name="Johannesson H."/>
        </authorList>
    </citation>
    <scope>NUCLEOTIDE SEQUENCE</scope>
    <source>
        <strain evidence="3">SMH3391-2</strain>
    </source>
</reference>
<accession>A0AA39XBQ8</accession>
<evidence type="ECO:0000313" key="4">
    <source>
        <dbReference type="Proteomes" id="UP001174934"/>
    </source>
</evidence>
<dbReference type="EMBL" id="JAULSR010000002">
    <property type="protein sequence ID" value="KAK0630790.1"/>
    <property type="molecule type" value="Genomic_DNA"/>
</dbReference>
<organism evidence="3 4">
    <name type="scientific">Bombardia bombarda</name>
    <dbReference type="NCBI Taxonomy" id="252184"/>
    <lineage>
        <taxon>Eukaryota</taxon>
        <taxon>Fungi</taxon>
        <taxon>Dikarya</taxon>
        <taxon>Ascomycota</taxon>
        <taxon>Pezizomycotina</taxon>
        <taxon>Sordariomycetes</taxon>
        <taxon>Sordariomycetidae</taxon>
        <taxon>Sordariales</taxon>
        <taxon>Lasiosphaeriaceae</taxon>
        <taxon>Bombardia</taxon>
    </lineage>
</organism>
<comment type="caution">
    <text evidence="3">The sequence shown here is derived from an EMBL/GenBank/DDBJ whole genome shotgun (WGS) entry which is preliminary data.</text>
</comment>
<protein>
    <submittedName>
        <fullName evidence="3">YkoF-like protein</fullName>
    </submittedName>
</protein>
<keyword evidence="4" id="KW-1185">Reference proteome</keyword>
<dbReference type="InterPro" id="IPR029756">
    <property type="entry name" value="MTH1187/YkoF-like"/>
</dbReference>
<evidence type="ECO:0000256" key="1">
    <source>
        <dbReference type="ARBA" id="ARBA00010272"/>
    </source>
</evidence>
<name>A0AA39XBQ8_9PEZI</name>